<gene>
    <name evidence="2" type="ORF">DFR42_10761</name>
</gene>
<dbReference type="AlphaFoldDB" id="A0A318J3Y5"/>
<evidence type="ECO:0000313" key="2">
    <source>
        <dbReference type="EMBL" id="PXX41410.1"/>
    </source>
</evidence>
<evidence type="ECO:0000313" key="3">
    <source>
        <dbReference type="Proteomes" id="UP000247792"/>
    </source>
</evidence>
<evidence type="ECO:0000256" key="1">
    <source>
        <dbReference type="SAM" id="Phobius"/>
    </source>
</evidence>
<accession>A0A318J3Y5</accession>
<keyword evidence="1" id="KW-1133">Transmembrane helix</keyword>
<comment type="caution">
    <text evidence="2">The sequence shown here is derived from an EMBL/GenBank/DDBJ whole genome shotgun (WGS) entry which is preliminary data.</text>
</comment>
<dbReference type="EMBL" id="QJKB01000007">
    <property type="protein sequence ID" value="PXX41410.1"/>
    <property type="molecule type" value="Genomic_DNA"/>
</dbReference>
<feature type="transmembrane region" description="Helical" evidence="1">
    <location>
        <begin position="18"/>
        <end position="36"/>
    </location>
</feature>
<name>A0A318J3Y5_9BURK</name>
<protein>
    <submittedName>
        <fullName evidence="2">Uncharacterized protein</fullName>
    </submittedName>
</protein>
<organism evidence="2 3">
    <name type="scientific">Undibacterium pigrum</name>
    <dbReference type="NCBI Taxonomy" id="401470"/>
    <lineage>
        <taxon>Bacteria</taxon>
        <taxon>Pseudomonadati</taxon>
        <taxon>Pseudomonadota</taxon>
        <taxon>Betaproteobacteria</taxon>
        <taxon>Burkholderiales</taxon>
        <taxon>Oxalobacteraceae</taxon>
        <taxon>Undibacterium</taxon>
    </lineage>
</organism>
<sequence>MVAAFVIPPVSVDHMNKSVPFIILGAAVLATAAFFGRSWHSNAAMPVNAVASASSVATASSASIPVATSTQDELIFMPGNEDHPGLQAAPEAEKFSMHLLEDPAALSQYLTPAQHKQTLAALKHQHCLSPKITVYSKLGMAEKLLVSDCYYLKETGDDNVEPYYDTSYGIMLSVTLGGVFELKGVKNLDDLYETSALMAVTNLKKDGHLQLWLDADTCEPGMIEGNADATPENCKTTGIIDVANARMQVTKR</sequence>
<dbReference type="Proteomes" id="UP000247792">
    <property type="component" value="Unassembled WGS sequence"/>
</dbReference>
<reference evidence="2 3" key="1">
    <citation type="submission" date="2018-05" db="EMBL/GenBank/DDBJ databases">
        <title>Genomic Encyclopedia of Type Strains, Phase IV (KMG-IV): sequencing the most valuable type-strain genomes for metagenomic binning, comparative biology and taxonomic classification.</title>
        <authorList>
            <person name="Goeker M."/>
        </authorList>
    </citation>
    <scope>NUCLEOTIDE SEQUENCE [LARGE SCALE GENOMIC DNA]</scope>
    <source>
        <strain evidence="2 3">DSM 19792</strain>
    </source>
</reference>
<keyword evidence="3" id="KW-1185">Reference proteome</keyword>
<keyword evidence="1" id="KW-0812">Transmembrane</keyword>
<proteinExistence type="predicted"/>
<keyword evidence="1" id="KW-0472">Membrane</keyword>